<feature type="chain" id="PRO_5043326382" evidence="2">
    <location>
        <begin position="27"/>
        <end position="197"/>
    </location>
</feature>
<proteinExistence type="predicted"/>
<dbReference type="Proteomes" id="UP001497480">
    <property type="component" value="Unassembled WGS sequence"/>
</dbReference>
<protein>
    <submittedName>
        <fullName evidence="3">Uncharacterized protein</fullName>
    </submittedName>
</protein>
<organism evidence="3 4">
    <name type="scientific">Lupinus luteus</name>
    <name type="common">European yellow lupine</name>
    <dbReference type="NCBI Taxonomy" id="3873"/>
    <lineage>
        <taxon>Eukaryota</taxon>
        <taxon>Viridiplantae</taxon>
        <taxon>Streptophyta</taxon>
        <taxon>Embryophyta</taxon>
        <taxon>Tracheophyta</taxon>
        <taxon>Spermatophyta</taxon>
        <taxon>Magnoliopsida</taxon>
        <taxon>eudicotyledons</taxon>
        <taxon>Gunneridae</taxon>
        <taxon>Pentapetalae</taxon>
        <taxon>rosids</taxon>
        <taxon>fabids</taxon>
        <taxon>Fabales</taxon>
        <taxon>Fabaceae</taxon>
        <taxon>Papilionoideae</taxon>
        <taxon>50 kb inversion clade</taxon>
        <taxon>genistoids sensu lato</taxon>
        <taxon>core genistoids</taxon>
        <taxon>Genisteae</taxon>
        <taxon>Lupinus</taxon>
    </lineage>
</organism>
<gene>
    <name evidence="3" type="ORF">LLUT_LOCUS16748</name>
</gene>
<dbReference type="PANTHER" id="PTHR35107">
    <property type="entry name" value="EXPRESSED PROTEIN"/>
    <property type="match status" value="1"/>
</dbReference>
<keyword evidence="4" id="KW-1185">Reference proteome</keyword>
<keyword evidence="2" id="KW-0732">Signal</keyword>
<keyword evidence="1" id="KW-0472">Membrane</keyword>
<reference evidence="3 4" key="1">
    <citation type="submission" date="2024-03" db="EMBL/GenBank/DDBJ databases">
        <authorList>
            <person name="Martinez-Hernandez J."/>
        </authorList>
    </citation>
    <scope>NUCLEOTIDE SEQUENCE [LARGE SCALE GENOMIC DNA]</scope>
</reference>
<name>A0AAV1X290_LUPLU</name>
<accession>A0AAV1X290</accession>
<dbReference type="PANTHER" id="PTHR35107:SF2">
    <property type="entry name" value="EXPRESSED PROTEIN"/>
    <property type="match status" value="1"/>
</dbReference>
<comment type="caution">
    <text evidence="3">The sequence shown here is derived from an EMBL/GenBank/DDBJ whole genome shotgun (WGS) entry which is preliminary data.</text>
</comment>
<evidence type="ECO:0000256" key="2">
    <source>
        <dbReference type="SAM" id="SignalP"/>
    </source>
</evidence>
<dbReference type="AlphaFoldDB" id="A0AAV1X290"/>
<evidence type="ECO:0000313" key="4">
    <source>
        <dbReference type="Proteomes" id="UP001497480"/>
    </source>
</evidence>
<keyword evidence="1" id="KW-1133">Transmembrane helix</keyword>
<dbReference type="EMBL" id="CAXHTB010000011">
    <property type="protein sequence ID" value="CAL0315688.1"/>
    <property type="molecule type" value="Genomic_DNA"/>
</dbReference>
<sequence length="197" mass="21952">MALLHRVHVAVLIGLLALSVTATATARPCRTFFISSYSFSIPSLIDRDDPSSSATLTSFTEIRSFIPVYISSVKPSFSDQIFVDRAQEDNVVEFDHHRRVPFGFSANDFSSLRNRTKDILSVVVALLFGVGCGALTAATMYLVFSIFANRDEDYSSPYDGFFDDSDEKIESEKKIGYEKIESDKKIGYEMIPAKESV</sequence>
<evidence type="ECO:0000313" key="3">
    <source>
        <dbReference type="EMBL" id="CAL0315688.1"/>
    </source>
</evidence>
<evidence type="ECO:0000256" key="1">
    <source>
        <dbReference type="SAM" id="Phobius"/>
    </source>
</evidence>
<feature type="transmembrane region" description="Helical" evidence="1">
    <location>
        <begin position="119"/>
        <end position="144"/>
    </location>
</feature>
<keyword evidence="1" id="KW-0812">Transmembrane</keyword>
<feature type="signal peptide" evidence="2">
    <location>
        <begin position="1"/>
        <end position="26"/>
    </location>
</feature>